<dbReference type="InterPro" id="IPR050336">
    <property type="entry name" value="Chromosome_partition/occlusion"/>
</dbReference>
<protein>
    <recommendedName>
        <fullName evidence="1">ParB-like N-terminal domain-containing protein</fullName>
    </recommendedName>
</protein>
<dbReference type="Proteomes" id="UP000093925">
    <property type="component" value="Unassembled WGS sequence"/>
</dbReference>
<evidence type="ECO:0000259" key="1">
    <source>
        <dbReference type="SMART" id="SM00470"/>
    </source>
</evidence>
<organism evidence="2 3">
    <name type="scientific">Mycobacterium asiaticum</name>
    <dbReference type="NCBI Taxonomy" id="1790"/>
    <lineage>
        <taxon>Bacteria</taxon>
        <taxon>Bacillati</taxon>
        <taxon>Actinomycetota</taxon>
        <taxon>Actinomycetes</taxon>
        <taxon>Mycobacteriales</taxon>
        <taxon>Mycobacteriaceae</taxon>
        <taxon>Mycobacterium</taxon>
    </lineage>
</organism>
<name>A0A1A3KTS8_MYCAS</name>
<feature type="domain" description="ParB-like N-terminal" evidence="1">
    <location>
        <begin position="23"/>
        <end position="110"/>
    </location>
</feature>
<dbReference type="GO" id="GO:0005694">
    <property type="term" value="C:chromosome"/>
    <property type="evidence" value="ECO:0007669"/>
    <property type="project" value="TreeGrafter"/>
</dbReference>
<evidence type="ECO:0000313" key="3">
    <source>
        <dbReference type="Proteomes" id="UP000093925"/>
    </source>
</evidence>
<dbReference type="InterPro" id="IPR036086">
    <property type="entry name" value="ParB/Sulfiredoxin_sf"/>
</dbReference>
<dbReference type="RefSeq" id="WP_065139145.1">
    <property type="nucleotide sequence ID" value="NZ_LZLM01000040.1"/>
</dbReference>
<dbReference type="GO" id="GO:0045881">
    <property type="term" value="P:positive regulation of sporulation resulting in formation of a cellular spore"/>
    <property type="evidence" value="ECO:0007669"/>
    <property type="project" value="TreeGrafter"/>
</dbReference>
<dbReference type="SUPFAM" id="SSF110849">
    <property type="entry name" value="ParB/Sulfiredoxin"/>
    <property type="match status" value="1"/>
</dbReference>
<dbReference type="SMART" id="SM00470">
    <property type="entry name" value="ParB"/>
    <property type="match status" value="1"/>
</dbReference>
<dbReference type="PANTHER" id="PTHR33375">
    <property type="entry name" value="CHROMOSOME-PARTITIONING PROTEIN PARB-RELATED"/>
    <property type="match status" value="1"/>
</dbReference>
<evidence type="ECO:0000313" key="2">
    <source>
        <dbReference type="EMBL" id="OBJ87773.1"/>
    </source>
</evidence>
<gene>
    <name evidence="2" type="ORF">A5640_06065</name>
</gene>
<sequence>MTNTIAIEAEQSTSEHPALGVIEHIDPHSLVLDTNVRDEAALGVRFVASIKEHGVLTPIAAVRDRDGQLRVRCGQRRTLAAREAGLASVPVYVRTAAAGEDDKAQLVERVSEQIVENDQRAQLHQRAFLTTRWIFVTGPRCSVPGARIGAWPVSIQRSTFMTPWATPATSWSSGLTQSVTWRRMA</sequence>
<dbReference type="PANTHER" id="PTHR33375:SF1">
    <property type="entry name" value="CHROMOSOME-PARTITIONING PROTEIN PARB-RELATED"/>
    <property type="match status" value="1"/>
</dbReference>
<dbReference type="AlphaFoldDB" id="A0A1A3KTS8"/>
<dbReference type="GO" id="GO:0007059">
    <property type="term" value="P:chromosome segregation"/>
    <property type="evidence" value="ECO:0007669"/>
    <property type="project" value="TreeGrafter"/>
</dbReference>
<dbReference type="Gene3D" id="3.90.1530.30">
    <property type="match status" value="1"/>
</dbReference>
<dbReference type="InterPro" id="IPR003115">
    <property type="entry name" value="ParB_N"/>
</dbReference>
<accession>A0A1A3KTS8</accession>
<dbReference type="Pfam" id="PF02195">
    <property type="entry name" value="ParB_N"/>
    <property type="match status" value="1"/>
</dbReference>
<comment type="caution">
    <text evidence="2">The sequence shown here is derived from an EMBL/GenBank/DDBJ whole genome shotgun (WGS) entry which is preliminary data.</text>
</comment>
<dbReference type="EMBL" id="LZLM01000040">
    <property type="protein sequence ID" value="OBJ87773.1"/>
    <property type="molecule type" value="Genomic_DNA"/>
</dbReference>
<proteinExistence type="predicted"/>
<reference evidence="2 3" key="1">
    <citation type="submission" date="2016-06" db="EMBL/GenBank/DDBJ databases">
        <authorList>
            <person name="Kjaerup R.B."/>
            <person name="Dalgaard T.S."/>
            <person name="Juul-Madsen H.R."/>
        </authorList>
    </citation>
    <scope>NUCLEOTIDE SEQUENCE [LARGE SCALE GENOMIC DNA]</scope>
    <source>
        <strain evidence="2 3">1276495.2</strain>
    </source>
</reference>